<organism evidence="2 3">
    <name type="scientific">Thalictrum thalictroides</name>
    <name type="common">Rue-anemone</name>
    <name type="synonym">Anemone thalictroides</name>
    <dbReference type="NCBI Taxonomy" id="46969"/>
    <lineage>
        <taxon>Eukaryota</taxon>
        <taxon>Viridiplantae</taxon>
        <taxon>Streptophyta</taxon>
        <taxon>Embryophyta</taxon>
        <taxon>Tracheophyta</taxon>
        <taxon>Spermatophyta</taxon>
        <taxon>Magnoliopsida</taxon>
        <taxon>Ranunculales</taxon>
        <taxon>Ranunculaceae</taxon>
        <taxon>Thalictroideae</taxon>
        <taxon>Thalictrum</taxon>
    </lineage>
</organism>
<evidence type="ECO:0000313" key="3">
    <source>
        <dbReference type="Proteomes" id="UP000554482"/>
    </source>
</evidence>
<dbReference type="EMBL" id="JABWDY010007550">
    <property type="protein sequence ID" value="KAF5202834.1"/>
    <property type="molecule type" value="Genomic_DNA"/>
</dbReference>
<keyword evidence="3" id="KW-1185">Reference proteome</keyword>
<evidence type="ECO:0000256" key="1">
    <source>
        <dbReference type="SAM" id="MobiDB-lite"/>
    </source>
</evidence>
<accession>A0A7J6WZH9</accession>
<comment type="caution">
    <text evidence="2">The sequence shown here is derived from an EMBL/GenBank/DDBJ whole genome shotgun (WGS) entry which is preliminary data.</text>
</comment>
<name>A0A7J6WZH9_THATH</name>
<reference evidence="2 3" key="1">
    <citation type="submission" date="2020-06" db="EMBL/GenBank/DDBJ databases">
        <title>Transcriptomic and genomic resources for Thalictrum thalictroides and T. hernandezii: Facilitating candidate gene discovery in an emerging model plant lineage.</title>
        <authorList>
            <person name="Arias T."/>
            <person name="Riano-Pachon D.M."/>
            <person name="Di Stilio V.S."/>
        </authorList>
    </citation>
    <scope>NUCLEOTIDE SEQUENCE [LARGE SCALE GENOMIC DNA]</scope>
    <source>
        <strain evidence="3">cv. WT478/WT964</strain>
        <tissue evidence="2">Leaves</tissue>
    </source>
</reference>
<feature type="region of interest" description="Disordered" evidence="1">
    <location>
        <begin position="62"/>
        <end position="86"/>
    </location>
</feature>
<protein>
    <submittedName>
        <fullName evidence="2">Uncharacterized protein</fullName>
    </submittedName>
</protein>
<evidence type="ECO:0000313" key="2">
    <source>
        <dbReference type="EMBL" id="KAF5202834.1"/>
    </source>
</evidence>
<gene>
    <name evidence="2" type="ORF">FRX31_007578</name>
</gene>
<dbReference type="AlphaFoldDB" id="A0A7J6WZH9"/>
<dbReference type="Proteomes" id="UP000554482">
    <property type="component" value="Unassembled WGS sequence"/>
</dbReference>
<proteinExistence type="predicted"/>
<sequence length="86" mass="9956">MNEDCDFESISYRVRGKKIPRALVHLTSRKVRFKPKVPSRRQPKSIENKTEVLPDIEAAQEVSRMRGPKLERKSEPVQAAFGYTDK</sequence>